<keyword evidence="7 12" id="KW-0460">Magnesium</keyword>
<keyword evidence="6 12" id="KW-0106">Calcium</keyword>
<protein>
    <recommendedName>
        <fullName evidence="3 13">Fumarylacetoacetase</fullName>
        <ecNumber evidence="3 13">3.7.1.2</ecNumber>
    </recommendedName>
    <alternativeName>
        <fullName evidence="13">Fumarylacetoacetate hydrolase</fullName>
    </alternativeName>
</protein>
<feature type="binding site" evidence="12">
    <location>
        <position position="211"/>
    </location>
    <ligand>
        <name>Ca(2+)</name>
        <dbReference type="ChEBI" id="CHEBI:29108"/>
    </ligand>
</feature>
<evidence type="ECO:0000256" key="11">
    <source>
        <dbReference type="PIRSR" id="PIRSR605959-2"/>
    </source>
</evidence>
<evidence type="ECO:0000256" key="6">
    <source>
        <dbReference type="ARBA" id="ARBA00022837"/>
    </source>
</evidence>
<comment type="similarity">
    <text evidence="2 13">Belongs to the FAH family.</text>
</comment>
<comment type="cofactor">
    <cofactor evidence="13">
        <name>Mg(2+)</name>
        <dbReference type="ChEBI" id="CHEBI:18420"/>
    </cofactor>
    <cofactor evidence="13">
        <name>Ca(2+)</name>
        <dbReference type="ChEBI" id="CHEBI:29108"/>
    </cofactor>
</comment>
<evidence type="ECO:0000313" key="16">
    <source>
        <dbReference type="EMBL" id="KAK5955913.1"/>
    </source>
</evidence>
<feature type="binding site" evidence="12">
    <location>
        <position position="209"/>
    </location>
    <ligand>
        <name>Ca(2+)</name>
        <dbReference type="ChEBI" id="CHEBI:29108"/>
    </ligand>
</feature>
<evidence type="ECO:0000256" key="13">
    <source>
        <dbReference type="RuleBase" id="RU366008"/>
    </source>
</evidence>
<organism evidence="16 17">
    <name type="scientific">Knufia fluminis</name>
    <dbReference type="NCBI Taxonomy" id="191047"/>
    <lineage>
        <taxon>Eukaryota</taxon>
        <taxon>Fungi</taxon>
        <taxon>Dikarya</taxon>
        <taxon>Ascomycota</taxon>
        <taxon>Pezizomycotina</taxon>
        <taxon>Eurotiomycetes</taxon>
        <taxon>Chaetothyriomycetidae</taxon>
        <taxon>Chaetothyriales</taxon>
        <taxon>Trichomeriaceae</taxon>
        <taxon>Knufia</taxon>
    </lineage>
</organism>
<evidence type="ECO:0000256" key="9">
    <source>
        <dbReference type="ARBA" id="ARBA00023232"/>
    </source>
</evidence>
<feature type="binding site" evidence="11">
    <location>
        <position position="360"/>
    </location>
    <ligand>
        <name>substrate</name>
    </ligand>
</feature>
<feature type="domain" description="Fumarylacetoacetase-like C-terminal" evidence="14">
    <location>
        <begin position="135"/>
        <end position="423"/>
    </location>
</feature>
<feature type="binding site" evidence="11">
    <location>
        <position position="135"/>
    </location>
    <ligand>
        <name>substrate</name>
    </ligand>
</feature>
<evidence type="ECO:0000259" key="15">
    <source>
        <dbReference type="Pfam" id="PF09298"/>
    </source>
</evidence>
<dbReference type="InterPro" id="IPR005959">
    <property type="entry name" value="Fumarylacetoacetase"/>
</dbReference>
<dbReference type="Proteomes" id="UP001316803">
    <property type="component" value="Unassembled WGS sequence"/>
</dbReference>
<evidence type="ECO:0000256" key="5">
    <source>
        <dbReference type="ARBA" id="ARBA00022801"/>
    </source>
</evidence>
<dbReference type="InterPro" id="IPR011234">
    <property type="entry name" value="Fumarylacetoacetase-like_C"/>
</dbReference>
<feature type="binding site" evidence="12">
    <location>
        <position position="263"/>
    </location>
    <ligand>
        <name>Mg(2+)</name>
        <dbReference type="ChEBI" id="CHEBI:18420"/>
    </ligand>
</feature>
<dbReference type="InterPro" id="IPR015377">
    <property type="entry name" value="Fumarylacetoacetase_N"/>
</dbReference>
<dbReference type="Gene3D" id="2.30.30.230">
    <property type="entry name" value="Fumarylacetoacetase, N-terminal domain"/>
    <property type="match status" value="1"/>
</dbReference>
<feature type="binding site" evidence="11">
    <location>
        <position position="254"/>
    </location>
    <ligand>
        <name>substrate</name>
    </ligand>
</feature>
<feature type="binding site" evidence="12">
    <location>
        <position position="133"/>
    </location>
    <ligand>
        <name>Ca(2+)</name>
        <dbReference type="ChEBI" id="CHEBI:29108"/>
    </ligand>
</feature>
<dbReference type="GO" id="GO:0006559">
    <property type="term" value="P:L-phenylalanine catabolic process"/>
    <property type="evidence" value="ECO:0007669"/>
    <property type="project" value="UniProtKB-UniRule"/>
</dbReference>
<dbReference type="SUPFAM" id="SSF56529">
    <property type="entry name" value="FAH"/>
    <property type="match status" value="1"/>
</dbReference>
<feature type="binding site" evidence="12">
    <location>
        <position position="267"/>
    </location>
    <ligand>
        <name>Mg(2+)</name>
        <dbReference type="ChEBI" id="CHEBI:18420"/>
    </ligand>
</feature>
<dbReference type="GO" id="GO:1902000">
    <property type="term" value="P:homogentisate catabolic process"/>
    <property type="evidence" value="ECO:0007669"/>
    <property type="project" value="TreeGrafter"/>
</dbReference>
<keyword evidence="17" id="KW-1185">Reference proteome</keyword>
<evidence type="ECO:0000256" key="12">
    <source>
        <dbReference type="PIRSR" id="PIRSR605959-3"/>
    </source>
</evidence>
<dbReference type="PANTHER" id="PTHR43069:SF2">
    <property type="entry name" value="FUMARYLACETOACETASE"/>
    <property type="match status" value="1"/>
</dbReference>
<reference evidence="16 17" key="1">
    <citation type="submission" date="2022-12" db="EMBL/GenBank/DDBJ databases">
        <title>Genomic features and morphological characterization of a novel Knufia sp. strain isolated from spacecraft assembly facility.</title>
        <authorList>
            <person name="Teixeira M."/>
            <person name="Chander A.M."/>
            <person name="Stajich J.E."/>
            <person name="Venkateswaran K."/>
        </authorList>
    </citation>
    <scope>NUCLEOTIDE SEQUENCE [LARGE SCALE GENOMIC DNA]</scope>
    <source>
        <strain evidence="16 17">FJI-L2-BK-P2</strain>
    </source>
</reference>
<dbReference type="EC" id="3.7.1.2" evidence="3 13"/>
<keyword evidence="4 12" id="KW-0479">Metal-binding</keyword>
<evidence type="ECO:0000256" key="1">
    <source>
        <dbReference type="ARBA" id="ARBA00004782"/>
    </source>
</evidence>
<feature type="domain" description="Fumarylacetoacetase N-terminal" evidence="15">
    <location>
        <begin position="18"/>
        <end position="125"/>
    </location>
</feature>
<dbReference type="AlphaFoldDB" id="A0AAN8EPE7"/>
<evidence type="ECO:0000313" key="17">
    <source>
        <dbReference type="Proteomes" id="UP001316803"/>
    </source>
</evidence>
<evidence type="ECO:0000259" key="14">
    <source>
        <dbReference type="Pfam" id="PF01557"/>
    </source>
</evidence>
<accession>A0AAN8EPE7</accession>
<feature type="active site" description="Proton acceptor" evidence="10">
    <location>
        <position position="140"/>
    </location>
</feature>
<dbReference type="GO" id="GO:0004334">
    <property type="term" value="F:fumarylacetoacetase activity"/>
    <property type="evidence" value="ECO:0007669"/>
    <property type="project" value="UniProtKB-UniRule"/>
</dbReference>
<gene>
    <name evidence="16" type="ORF">OHC33_002486</name>
</gene>
<keyword evidence="8 13" id="KW-0828">Tyrosine catabolism</keyword>
<evidence type="ECO:0000256" key="3">
    <source>
        <dbReference type="ARBA" id="ARBA00012094"/>
    </source>
</evidence>
<dbReference type="InterPro" id="IPR036462">
    <property type="entry name" value="Fumarylacetoacetase_N_sf"/>
</dbReference>
<comment type="pathway">
    <text evidence="1 13">Amino-acid degradation; L-phenylalanine degradation; acetoacetate and fumarate from L-phenylalanine: step 6/6.</text>
</comment>
<dbReference type="SUPFAM" id="SSF63433">
    <property type="entry name" value="Fumarylacetoacetate hydrolase, FAH, N-terminal domain"/>
    <property type="match status" value="1"/>
</dbReference>
<keyword evidence="9 13" id="KW-0585">Phenylalanine catabolism</keyword>
<comment type="caution">
    <text evidence="16">The sequence shown here is derived from an EMBL/GenBank/DDBJ whole genome shotgun (WGS) entry which is preliminary data.</text>
</comment>
<dbReference type="InterPro" id="IPR036663">
    <property type="entry name" value="Fumarylacetoacetase_C_sf"/>
</dbReference>
<evidence type="ECO:0000256" key="7">
    <source>
        <dbReference type="ARBA" id="ARBA00022842"/>
    </source>
</evidence>
<dbReference type="PANTHER" id="PTHR43069">
    <property type="entry name" value="FUMARYLACETOACETASE"/>
    <property type="match status" value="1"/>
</dbReference>
<feature type="binding site" evidence="12">
    <location>
        <position position="243"/>
    </location>
    <ligand>
        <name>Ca(2+)</name>
        <dbReference type="ChEBI" id="CHEBI:29108"/>
    </ligand>
</feature>
<evidence type="ECO:0000256" key="2">
    <source>
        <dbReference type="ARBA" id="ARBA00010211"/>
    </source>
</evidence>
<dbReference type="Gene3D" id="3.90.850.10">
    <property type="entry name" value="Fumarylacetoacetase-like, C-terminal domain"/>
    <property type="match status" value="1"/>
</dbReference>
<feature type="binding site" evidence="12">
    <location>
        <position position="243"/>
    </location>
    <ligand>
        <name>Mg(2+)</name>
        <dbReference type="ChEBI" id="CHEBI:18420"/>
    </ligand>
</feature>
<dbReference type="GO" id="GO:0006572">
    <property type="term" value="P:L-tyrosine catabolic process"/>
    <property type="evidence" value="ECO:0007669"/>
    <property type="project" value="UniProtKB-UniRule"/>
</dbReference>
<dbReference type="NCBIfam" id="TIGR01266">
    <property type="entry name" value="fum_ac_acetase"/>
    <property type="match status" value="1"/>
</dbReference>
<sequence length="431" mass="47063">MGFKSWLDIPKSSHFSLANLPFGIISAPNSPKPRAAVAIGDQCLDLKAFQGQNGFSACSQDVGDVFAQPTLNPFAALGRPAHRAVRKYIQDIFREDTPHASILKDNQEAQKACLLRQDQVKMHLPMQIGDYTDFYAGKNHAYNLGCILRDPKNALQPNYTHLPVGYHGRASSVVVSGTPVVRPNGQVLEDPKAEVKKPVFKPCQRLDVEVELGAFLCQGNQMGQPIPISEAEDSIFGIVLLNDWSARDIQAWEYVPLGPFNAKNFASTISPWIVLMDALEPFRTEGIKNDTELLPYLQEKNPKNMFDIRLQFALTPDGGKQNVVANTNGKHLLYSFPQMLAHHTIGGCPMNVGDLLGSGTISGTDAGTEGAMIEITKGGKETIKLEDGVERKFLQDGDTVVLRGVCGNEEDGLVGFGECRGTIMPAPKLSF</sequence>
<comment type="catalytic activity">
    <reaction evidence="13">
        <text>4-fumarylacetoacetate + H2O = acetoacetate + fumarate + H(+)</text>
        <dbReference type="Rhea" id="RHEA:10244"/>
        <dbReference type="ChEBI" id="CHEBI:13705"/>
        <dbReference type="ChEBI" id="CHEBI:15377"/>
        <dbReference type="ChEBI" id="CHEBI:15378"/>
        <dbReference type="ChEBI" id="CHEBI:18034"/>
        <dbReference type="ChEBI" id="CHEBI:29806"/>
        <dbReference type="EC" id="3.7.1.2"/>
    </reaction>
</comment>
<dbReference type="Pfam" id="PF01557">
    <property type="entry name" value="FAA_hydrolase"/>
    <property type="match status" value="1"/>
</dbReference>
<feature type="binding site" evidence="11">
    <location>
        <position position="149"/>
    </location>
    <ligand>
        <name>substrate</name>
    </ligand>
</feature>
<dbReference type="FunFam" id="3.90.850.10:FF:000009">
    <property type="entry name" value="Fumarylacetoacetase"/>
    <property type="match status" value="1"/>
</dbReference>
<dbReference type="EMBL" id="JAKLMC020000005">
    <property type="protein sequence ID" value="KAK5955913.1"/>
    <property type="molecule type" value="Genomic_DNA"/>
</dbReference>
<proteinExistence type="inferred from homology"/>
<feature type="binding site" evidence="11">
    <location>
        <position position="250"/>
    </location>
    <ligand>
        <name>substrate</name>
    </ligand>
</feature>
<dbReference type="Pfam" id="PF09298">
    <property type="entry name" value="FAA_hydrolase_N"/>
    <property type="match status" value="1"/>
</dbReference>
<name>A0AAN8EPE7_9EURO</name>
<keyword evidence="5 13" id="KW-0378">Hydrolase</keyword>
<evidence type="ECO:0000256" key="10">
    <source>
        <dbReference type="PIRSR" id="PIRSR605959-1"/>
    </source>
</evidence>
<evidence type="ECO:0000256" key="4">
    <source>
        <dbReference type="ARBA" id="ARBA00022723"/>
    </source>
</evidence>
<dbReference type="GO" id="GO:0046872">
    <property type="term" value="F:metal ion binding"/>
    <property type="evidence" value="ECO:0007669"/>
    <property type="project" value="UniProtKB-UniRule"/>
</dbReference>
<evidence type="ECO:0000256" key="8">
    <source>
        <dbReference type="ARBA" id="ARBA00022878"/>
    </source>
</evidence>